<dbReference type="Proteomes" id="UP000216308">
    <property type="component" value="Unassembled WGS sequence"/>
</dbReference>
<dbReference type="InterPro" id="IPR014757">
    <property type="entry name" value="Tscrpt_reg_IclR_C"/>
</dbReference>
<dbReference type="GO" id="GO:0003700">
    <property type="term" value="F:DNA-binding transcription factor activity"/>
    <property type="evidence" value="ECO:0007669"/>
    <property type="project" value="TreeGrafter"/>
</dbReference>
<reference evidence="6 7" key="1">
    <citation type="journal article" date="2014" name="Front. Microbiol.">
        <title>Population and genomic analysis of the genus Halorubrum.</title>
        <authorList>
            <person name="Fullmer M.S."/>
            <person name="Soucy S.M."/>
            <person name="Swithers K.S."/>
            <person name="Makkay A.M."/>
            <person name="Wheeler R."/>
            <person name="Ventosa A."/>
            <person name="Gogarten J.P."/>
            <person name="Papke R.T."/>
        </authorList>
    </citation>
    <scope>NUCLEOTIDE SEQUENCE [LARGE SCALE GENOMIC DNA]</scope>
    <source>
        <strain evidence="6 7">Cb34</strain>
    </source>
</reference>
<dbReference type="RefSeq" id="WP_094529788.1">
    <property type="nucleotide sequence ID" value="NZ_NHPJ01000025.1"/>
</dbReference>
<dbReference type="Gene3D" id="1.10.10.10">
    <property type="entry name" value="Winged helix-like DNA-binding domain superfamily/Winged helix DNA-binding domain"/>
    <property type="match status" value="1"/>
</dbReference>
<dbReference type="InterPro" id="IPR011991">
    <property type="entry name" value="ArsR-like_HTH"/>
</dbReference>
<keyword evidence="1" id="KW-0805">Transcription regulation</keyword>
<dbReference type="GO" id="GO:0003677">
    <property type="term" value="F:DNA binding"/>
    <property type="evidence" value="ECO:0007669"/>
    <property type="project" value="UniProtKB-KW"/>
</dbReference>
<dbReference type="InterPro" id="IPR050707">
    <property type="entry name" value="HTH_MetabolicPath_Reg"/>
</dbReference>
<dbReference type="Pfam" id="PF09339">
    <property type="entry name" value="HTH_IclR"/>
    <property type="match status" value="1"/>
</dbReference>
<dbReference type="OrthoDB" id="14763at2157"/>
<evidence type="ECO:0000256" key="1">
    <source>
        <dbReference type="ARBA" id="ARBA00023015"/>
    </source>
</evidence>
<evidence type="ECO:0000259" key="4">
    <source>
        <dbReference type="PROSITE" id="PS51077"/>
    </source>
</evidence>
<keyword evidence="2" id="KW-0238">DNA-binding</keyword>
<dbReference type="EMBL" id="NHPJ01000025">
    <property type="protein sequence ID" value="OYR58681.1"/>
    <property type="molecule type" value="Genomic_DNA"/>
</dbReference>
<protein>
    <submittedName>
        <fullName evidence="6">IclR family transcriptional regulator</fullName>
    </submittedName>
</protein>
<evidence type="ECO:0000259" key="5">
    <source>
        <dbReference type="PROSITE" id="PS51078"/>
    </source>
</evidence>
<name>A0A256IQ72_9EURY</name>
<sequence>MEAWKPGGADPESNGSTIRSIDTSFTIVTALREAGSAGVTDLAERTGLSKSSVHKHLRSLMKHGCVVKDGEEYRLGLRYLDLGAHVREQYPGSTEIKHKVRDLATQTEESAQFAVEERGHAVVLYREVSHGGVYSRGREGRRFRMHQTAAGKAILSRYSDQWVREIVDRHGLPAATPRTIGDEAELLEELAAIRERGVAFNSEESTEGLRSVAVPVAGPDGDVLGALAVAGPTHRLTGERFERELPDLVRSVVNEIELNLAHS</sequence>
<dbReference type="InterPro" id="IPR036388">
    <property type="entry name" value="WH-like_DNA-bd_sf"/>
</dbReference>
<proteinExistence type="predicted"/>
<dbReference type="PANTHER" id="PTHR30136">
    <property type="entry name" value="HELIX-TURN-HELIX TRANSCRIPTIONAL REGULATOR, ICLR FAMILY"/>
    <property type="match status" value="1"/>
</dbReference>
<dbReference type="SUPFAM" id="SSF46785">
    <property type="entry name" value="Winged helix' DNA-binding domain"/>
    <property type="match status" value="1"/>
</dbReference>
<organism evidence="6 7">
    <name type="scientific">Halorubrum halodurans</name>
    <dbReference type="NCBI Taxonomy" id="1383851"/>
    <lineage>
        <taxon>Archaea</taxon>
        <taxon>Methanobacteriati</taxon>
        <taxon>Methanobacteriota</taxon>
        <taxon>Stenosarchaea group</taxon>
        <taxon>Halobacteria</taxon>
        <taxon>Halobacteriales</taxon>
        <taxon>Haloferacaceae</taxon>
        <taxon>Halorubrum</taxon>
    </lineage>
</organism>
<accession>A0A256IQ72</accession>
<evidence type="ECO:0000313" key="6">
    <source>
        <dbReference type="EMBL" id="OYR58681.1"/>
    </source>
</evidence>
<evidence type="ECO:0000256" key="2">
    <source>
        <dbReference type="ARBA" id="ARBA00023125"/>
    </source>
</evidence>
<feature type="domain" description="IclR-ED" evidence="5">
    <location>
        <begin position="78"/>
        <end position="262"/>
    </location>
</feature>
<dbReference type="CDD" id="cd00090">
    <property type="entry name" value="HTH_ARSR"/>
    <property type="match status" value="1"/>
</dbReference>
<dbReference type="InterPro" id="IPR005471">
    <property type="entry name" value="Tscrpt_reg_IclR_N"/>
</dbReference>
<keyword evidence="7" id="KW-1185">Reference proteome</keyword>
<comment type="caution">
    <text evidence="6">The sequence shown here is derived from an EMBL/GenBank/DDBJ whole genome shotgun (WGS) entry which is preliminary data.</text>
</comment>
<dbReference type="Pfam" id="PF01614">
    <property type="entry name" value="IclR_C"/>
    <property type="match status" value="1"/>
</dbReference>
<gene>
    <name evidence="6" type="ORF">DJ70_02380</name>
</gene>
<dbReference type="SUPFAM" id="SSF55781">
    <property type="entry name" value="GAF domain-like"/>
    <property type="match status" value="1"/>
</dbReference>
<evidence type="ECO:0000256" key="3">
    <source>
        <dbReference type="ARBA" id="ARBA00023163"/>
    </source>
</evidence>
<dbReference type="InterPro" id="IPR036390">
    <property type="entry name" value="WH_DNA-bd_sf"/>
</dbReference>
<dbReference type="InterPro" id="IPR029016">
    <property type="entry name" value="GAF-like_dom_sf"/>
</dbReference>
<evidence type="ECO:0000313" key="7">
    <source>
        <dbReference type="Proteomes" id="UP000216308"/>
    </source>
</evidence>
<dbReference type="SMART" id="SM00346">
    <property type="entry name" value="HTH_ICLR"/>
    <property type="match status" value="1"/>
</dbReference>
<keyword evidence="3" id="KW-0804">Transcription</keyword>
<dbReference type="PROSITE" id="PS51077">
    <property type="entry name" value="HTH_ICLR"/>
    <property type="match status" value="1"/>
</dbReference>
<dbReference type="GO" id="GO:0045892">
    <property type="term" value="P:negative regulation of DNA-templated transcription"/>
    <property type="evidence" value="ECO:0007669"/>
    <property type="project" value="TreeGrafter"/>
</dbReference>
<dbReference type="PANTHER" id="PTHR30136:SF35">
    <property type="entry name" value="HTH-TYPE TRANSCRIPTIONAL REGULATOR RV1719"/>
    <property type="match status" value="1"/>
</dbReference>
<dbReference type="AlphaFoldDB" id="A0A256IQ72"/>
<feature type="domain" description="HTH iclR-type" evidence="4">
    <location>
        <begin position="18"/>
        <end position="77"/>
    </location>
</feature>
<dbReference type="Gene3D" id="3.30.450.40">
    <property type="match status" value="1"/>
</dbReference>
<dbReference type="PROSITE" id="PS51078">
    <property type="entry name" value="ICLR_ED"/>
    <property type="match status" value="1"/>
</dbReference>